<dbReference type="PANTHER" id="PTHR22938">
    <property type="entry name" value="ZINC FINGER PROTEIN 598"/>
    <property type="match status" value="1"/>
</dbReference>
<sequence>MEQPNATSNPISHVVVDIDQLQATTDAASTAGGGDDGDGGAESSCAVCTEPLEWVAIGPCGHRVVCSSCMVRIRFVYKDTLCCLCRTPCPKVVVVRGDCADDGADVLAGLLSSAATKSRRRVMKAPQLHKLGSSIGRTNSQ</sequence>
<dbReference type="AlphaFoldDB" id="A0A0E0LNK3"/>
<keyword evidence="1" id="KW-0862">Zinc</keyword>
<dbReference type="GO" id="GO:0061630">
    <property type="term" value="F:ubiquitin protein ligase activity"/>
    <property type="evidence" value="ECO:0007669"/>
    <property type="project" value="InterPro"/>
</dbReference>
<reference evidence="3" key="2">
    <citation type="submission" date="2018-05" db="EMBL/GenBank/DDBJ databases">
        <title>OpunRS2 (Oryza punctata Reference Sequence Version 2).</title>
        <authorList>
            <person name="Zhang J."/>
            <person name="Kudrna D."/>
            <person name="Lee S."/>
            <person name="Talag J."/>
            <person name="Welchert J."/>
            <person name="Wing R.A."/>
        </authorList>
    </citation>
    <scope>NUCLEOTIDE SEQUENCE [LARGE SCALE GENOMIC DNA]</scope>
</reference>
<dbReference type="GO" id="GO:0043022">
    <property type="term" value="F:ribosome binding"/>
    <property type="evidence" value="ECO:0007669"/>
    <property type="project" value="TreeGrafter"/>
</dbReference>
<accession>A0A0E0LNK3</accession>
<protein>
    <recommendedName>
        <fullName evidence="2">RING-type domain-containing protein</fullName>
    </recommendedName>
</protein>
<proteinExistence type="predicted"/>
<dbReference type="PROSITE" id="PS50089">
    <property type="entry name" value="ZF_RING_2"/>
    <property type="match status" value="1"/>
</dbReference>
<dbReference type="InterPro" id="IPR013083">
    <property type="entry name" value="Znf_RING/FYVE/PHD"/>
</dbReference>
<reference evidence="3" key="1">
    <citation type="submission" date="2015-04" db="UniProtKB">
        <authorList>
            <consortium name="EnsemblPlants"/>
        </authorList>
    </citation>
    <scope>IDENTIFICATION</scope>
</reference>
<evidence type="ECO:0000313" key="4">
    <source>
        <dbReference type="Proteomes" id="UP000026962"/>
    </source>
</evidence>
<dbReference type="STRING" id="4537.A0A0E0LNK3"/>
<evidence type="ECO:0000256" key="1">
    <source>
        <dbReference type="PROSITE-ProRule" id="PRU00175"/>
    </source>
</evidence>
<dbReference type="Gramene" id="OPUNC07G21440.1">
    <property type="protein sequence ID" value="OPUNC07G21440.1"/>
    <property type="gene ID" value="OPUNC07G21440"/>
</dbReference>
<dbReference type="Proteomes" id="UP000026962">
    <property type="component" value="Chromosome 7"/>
</dbReference>
<dbReference type="SUPFAM" id="SSF57850">
    <property type="entry name" value="RING/U-box"/>
    <property type="match status" value="1"/>
</dbReference>
<dbReference type="Pfam" id="PF13920">
    <property type="entry name" value="zf-C3HC4_3"/>
    <property type="match status" value="1"/>
</dbReference>
<keyword evidence="1" id="KW-0863">Zinc-finger</keyword>
<evidence type="ECO:0000259" key="2">
    <source>
        <dbReference type="PROSITE" id="PS50089"/>
    </source>
</evidence>
<dbReference type="InterPro" id="IPR044288">
    <property type="entry name" value="ZNF598/HEL2"/>
</dbReference>
<keyword evidence="4" id="KW-1185">Reference proteome</keyword>
<dbReference type="GO" id="GO:0016567">
    <property type="term" value="P:protein ubiquitination"/>
    <property type="evidence" value="ECO:0007669"/>
    <property type="project" value="TreeGrafter"/>
</dbReference>
<dbReference type="HOGENOM" id="CLU_1828460_0_0_1"/>
<dbReference type="EnsemblPlants" id="OPUNC07G21440.1">
    <property type="protein sequence ID" value="OPUNC07G21440.1"/>
    <property type="gene ID" value="OPUNC07G21440"/>
</dbReference>
<dbReference type="GO" id="GO:0008270">
    <property type="term" value="F:zinc ion binding"/>
    <property type="evidence" value="ECO:0007669"/>
    <property type="project" value="UniProtKB-KW"/>
</dbReference>
<dbReference type="InterPro" id="IPR001841">
    <property type="entry name" value="Znf_RING"/>
</dbReference>
<dbReference type="eggNOG" id="KOG2231">
    <property type="taxonomic scope" value="Eukaryota"/>
</dbReference>
<feature type="domain" description="RING-type" evidence="2">
    <location>
        <begin position="45"/>
        <end position="86"/>
    </location>
</feature>
<dbReference type="GO" id="GO:0072344">
    <property type="term" value="P:rescue of stalled ribosome"/>
    <property type="evidence" value="ECO:0007669"/>
    <property type="project" value="InterPro"/>
</dbReference>
<name>A0A0E0LNK3_ORYPU</name>
<organism evidence="3">
    <name type="scientific">Oryza punctata</name>
    <name type="common">Red rice</name>
    <dbReference type="NCBI Taxonomy" id="4537"/>
    <lineage>
        <taxon>Eukaryota</taxon>
        <taxon>Viridiplantae</taxon>
        <taxon>Streptophyta</taxon>
        <taxon>Embryophyta</taxon>
        <taxon>Tracheophyta</taxon>
        <taxon>Spermatophyta</taxon>
        <taxon>Magnoliopsida</taxon>
        <taxon>Liliopsida</taxon>
        <taxon>Poales</taxon>
        <taxon>Poaceae</taxon>
        <taxon>BOP clade</taxon>
        <taxon>Oryzoideae</taxon>
        <taxon>Oryzeae</taxon>
        <taxon>Oryzinae</taxon>
        <taxon>Oryza</taxon>
    </lineage>
</organism>
<dbReference type="PANTHER" id="PTHR22938:SF15">
    <property type="entry name" value="OS01G0568000 PROTEIN"/>
    <property type="match status" value="1"/>
</dbReference>
<keyword evidence="1" id="KW-0479">Metal-binding</keyword>
<dbReference type="Gene3D" id="3.30.40.10">
    <property type="entry name" value="Zinc/RING finger domain, C3HC4 (zinc finger)"/>
    <property type="match status" value="1"/>
</dbReference>
<evidence type="ECO:0000313" key="3">
    <source>
        <dbReference type="EnsemblPlants" id="OPUNC07G21440.1"/>
    </source>
</evidence>